<evidence type="ECO:0000256" key="3">
    <source>
        <dbReference type="ARBA" id="ARBA00022553"/>
    </source>
</evidence>
<evidence type="ECO:0000259" key="9">
    <source>
        <dbReference type="PROSITE" id="PS50113"/>
    </source>
</evidence>
<proteinExistence type="predicted"/>
<dbReference type="PROSITE" id="PS50112">
    <property type="entry name" value="PAS"/>
    <property type="match status" value="2"/>
</dbReference>
<dbReference type="Gene3D" id="2.130.10.10">
    <property type="entry name" value="YVTN repeat-like/Quinoprotein amine dehydrogenase"/>
    <property type="match status" value="3"/>
</dbReference>
<dbReference type="Pfam" id="PF07494">
    <property type="entry name" value="Reg_prop"/>
    <property type="match status" value="7"/>
</dbReference>
<dbReference type="InterPro" id="IPR011110">
    <property type="entry name" value="Reg_prop"/>
</dbReference>
<comment type="catalytic activity">
    <reaction evidence="1">
        <text>ATP + protein L-histidine = ADP + protein N-phospho-L-histidine.</text>
        <dbReference type="EC" id="2.7.13.3"/>
    </reaction>
</comment>
<dbReference type="SUPFAM" id="SSF55785">
    <property type="entry name" value="PYP-like sensor domain (PAS domain)"/>
    <property type="match status" value="2"/>
</dbReference>
<dbReference type="InterPro" id="IPR036890">
    <property type="entry name" value="HATPase_C_sf"/>
</dbReference>
<dbReference type="PROSITE" id="PS50113">
    <property type="entry name" value="PAC"/>
    <property type="match status" value="2"/>
</dbReference>
<feature type="domain" description="Response regulatory" evidence="7">
    <location>
        <begin position="1392"/>
        <end position="1508"/>
    </location>
</feature>
<dbReference type="InterPro" id="IPR013767">
    <property type="entry name" value="PAS_fold"/>
</dbReference>
<dbReference type="Pfam" id="PF00072">
    <property type="entry name" value="Response_reg"/>
    <property type="match status" value="1"/>
</dbReference>
<dbReference type="SUPFAM" id="SSF52172">
    <property type="entry name" value="CheY-like"/>
    <property type="match status" value="1"/>
</dbReference>
<dbReference type="SUPFAM" id="SSF47384">
    <property type="entry name" value="Homodimeric domain of signal transducing histidine kinase"/>
    <property type="match status" value="1"/>
</dbReference>
<reference evidence="10 11" key="1">
    <citation type="submission" date="2016-12" db="EMBL/GenBank/DDBJ databases">
        <authorList>
            <person name="Song W.-J."/>
            <person name="Kurnit D.M."/>
        </authorList>
    </citation>
    <scope>NUCLEOTIDE SEQUENCE [LARGE SCALE GENOMIC DNA]</scope>
    <source>
        <strain evidence="10 11">DSM 18488</strain>
    </source>
</reference>
<evidence type="ECO:0000256" key="1">
    <source>
        <dbReference type="ARBA" id="ARBA00000085"/>
    </source>
</evidence>
<dbReference type="InterPro" id="IPR011006">
    <property type="entry name" value="CheY-like_superfamily"/>
</dbReference>
<dbReference type="PRINTS" id="PR00344">
    <property type="entry name" value="BCTRLSENSOR"/>
</dbReference>
<dbReference type="InterPro" id="IPR001789">
    <property type="entry name" value="Sig_transdc_resp-reg_receiver"/>
</dbReference>
<name>A0A1M7YB87_9BACT</name>
<dbReference type="Proteomes" id="UP000184603">
    <property type="component" value="Unassembled WGS sequence"/>
</dbReference>
<evidence type="ECO:0000256" key="5">
    <source>
        <dbReference type="SAM" id="Coils"/>
    </source>
</evidence>
<dbReference type="InterPro" id="IPR035965">
    <property type="entry name" value="PAS-like_dom_sf"/>
</dbReference>
<dbReference type="EMBL" id="FRFE01000016">
    <property type="protein sequence ID" value="SHO49920.1"/>
    <property type="molecule type" value="Genomic_DNA"/>
</dbReference>
<dbReference type="InterPro" id="IPR000014">
    <property type="entry name" value="PAS"/>
</dbReference>
<dbReference type="Pfam" id="PF00989">
    <property type="entry name" value="PAS"/>
    <property type="match status" value="1"/>
</dbReference>
<dbReference type="STRING" id="1121416.SAMN02745220_03159"/>
<dbReference type="SUPFAM" id="SSF63829">
    <property type="entry name" value="Calcium-dependent phosphotriesterase"/>
    <property type="match status" value="2"/>
</dbReference>
<dbReference type="CDD" id="cd00082">
    <property type="entry name" value="HisKA"/>
    <property type="match status" value="1"/>
</dbReference>
<dbReference type="Gene3D" id="3.40.50.2300">
    <property type="match status" value="1"/>
</dbReference>
<dbReference type="SMART" id="SM00387">
    <property type="entry name" value="HATPase_c"/>
    <property type="match status" value="1"/>
</dbReference>
<dbReference type="PANTHER" id="PTHR43547">
    <property type="entry name" value="TWO-COMPONENT HISTIDINE KINASE"/>
    <property type="match status" value="1"/>
</dbReference>
<dbReference type="InterPro" id="IPR036097">
    <property type="entry name" value="HisK_dim/P_sf"/>
</dbReference>
<dbReference type="SMART" id="SM00086">
    <property type="entry name" value="PAC"/>
    <property type="match status" value="2"/>
</dbReference>
<dbReference type="CDD" id="cd00156">
    <property type="entry name" value="REC"/>
    <property type="match status" value="1"/>
</dbReference>
<dbReference type="Gene3D" id="3.30.565.10">
    <property type="entry name" value="Histidine kinase-like ATPase, C-terminal domain"/>
    <property type="match status" value="1"/>
</dbReference>
<dbReference type="SMART" id="SM00388">
    <property type="entry name" value="HisKA"/>
    <property type="match status" value="1"/>
</dbReference>
<feature type="coiled-coil region" evidence="5">
    <location>
        <begin position="836"/>
        <end position="880"/>
    </location>
</feature>
<dbReference type="OrthoDB" id="9778496at2"/>
<dbReference type="CDD" id="cd00130">
    <property type="entry name" value="PAS"/>
    <property type="match status" value="2"/>
</dbReference>
<feature type="domain" description="Histidine kinase" evidence="6">
    <location>
        <begin position="1149"/>
        <end position="1372"/>
    </location>
</feature>
<keyword evidence="5" id="KW-0175">Coiled coil</keyword>
<keyword evidence="3 4" id="KW-0597">Phosphoprotein</keyword>
<dbReference type="Pfam" id="PF02518">
    <property type="entry name" value="HATPase_c"/>
    <property type="match status" value="1"/>
</dbReference>
<dbReference type="InterPro" id="IPR003594">
    <property type="entry name" value="HATPase_dom"/>
</dbReference>
<dbReference type="InterPro" id="IPR001610">
    <property type="entry name" value="PAC"/>
</dbReference>
<dbReference type="InterPro" id="IPR011123">
    <property type="entry name" value="Y_Y_Y"/>
</dbReference>
<dbReference type="InterPro" id="IPR005467">
    <property type="entry name" value="His_kinase_dom"/>
</dbReference>
<dbReference type="SMART" id="SM00448">
    <property type="entry name" value="REC"/>
    <property type="match status" value="1"/>
</dbReference>
<dbReference type="SUPFAM" id="SSF55874">
    <property type="entry name" value="ATPase domain of HSP90 chaperone/DNA topoisomerase II/histidine kinase"/>
    <property type="match status" value="1"/>
</dbReference>
<organism evidence="10 11">
    <name type="scientific">Desulfopila aestuarii DSM 18488</name>
    <dbReference type="NCBI Taxonomy" id="1121416"/>
    <lineage>
        <taxon>Bacteria</taxon>
        <taxon>Pseudomonadati</taxon>
        <taxon>Thermodesulfobacteriota</taxon>
        <taxon>Desulfobulbia</taxon>
        <taxon>Desulfobulbales</taxon>
        <taxon>Desulfocapsaceae</taxon>
        <taxon>Desulfopila</taxon>
    </lineage>
</organism>
<dbReference type="Pfam" id="PF07495">
    <property type="entry name" value="Y_Y_Y"/>
    <property type="match status" value="1"/>
</dbReference>
<dbReference type="InterPro" id="IPR000700">
    <property type="entry name" value="PAS-assoc_C"/>
</dbReference>
<dbReference type="Gene3D" id="3.30.450.20">
    <property type="entry name" value="PAS domain"/>
    <property type="match status" value="2"/>
</dbReference>
<dbReference type="GO" id="GO:0000155">
    <property type="term" value="F:phosphorelay sensor kinase activity"/>
    <property type="evidence" value="ECO:0007669"/>
    <property type="project" value="InterPro"/>
</dbReference>
<dbReference type="Gene3D" id="2.60.40.10">
    <property type="entry name" value="Immunoglobulins"/>
    <property type="match status" value="1"/>
</dbReference>
<evidence type="ECO:0000313" key="11">
    <source>
        <dbReference type="Proteomes" id="UP000184603"/>
    </source>
</evidence>
<evidence type="ECO:0000259" key="8">
    <source>
        <dbReference type="PROSITE" id="PS50112"/>
    </source>
</evidence>
<feature type="domain" description="PAC" evidence="9">
    <location>
        <begin position="946"/>
        <end position="999"/>
    </location>
</feature>
<keyword evidence="11" id="KW-1185">Reference proteome</keyword>
<dbReference type="Pfam" id="PF00512">
    <property type="entry name" value="HisKA"/>
    <property type="match status" value="1"/>
</dbReference>
<feature type="domain" description="PAC" evidence="9">
    <location>
        <begin position="1077"/>
        <end position="1129"/>
    </location>
</feature>
<dbReference type="InterPro" id="IPR013655">
    <property type="entry name" value="PAS_fold_3"/>
</dbReference>
<evidence type="ECO:0000256" key="2">
    <source>
        <dbReference type="ARBA" id="ARBA00012438"/>
    </source>
</evidence>
<feature type="domain" description="PAS" evidence="8">
    <location>
        <begin position="870"/>
        <end position="942"/>
    </location>
</feature>
<dbReference type="Pfam" id="PF08447">
    <property type="entry name" value="PAS_3"/>
    <property type="match status" value="1"/>
</dbReference>
<dbReference type="RefSeq" id="WP_073614635.1">
    <property type="nucleotide sequence ID" value="NZ_FRFE01000016.1"/>
</dbReference>
<dbReference type="PROSITE" id="PS50110">
    <property type="entry name" value="RESPONSE_REGULATORY"/>
    <property type="match status" value="1"/>
</dbReference>
<dbReference type="InterPro" id="IPR013783">
    <property type="entry name" value="Ig-like_fold"/>
</dbReference>
<dbReference type="Gene3D" id="1.10.287.130">
    <property type="match status" value="1"/>
</dbReference>
<evidence type="ECO:0000259" key="6">
    <source>
        <dbReference type="PROSITE" id="PS50109"/>
    </source>
</evidence>
<dbReference type="SMART" id="SM00091">
    <property type="entry name" value="PAS"/>
    <property type="match status" value="2"/>
</dbReference>
<dbReference type="PROSITE" id="PS50109">
    <property type="entry name" value="HIS_KIN"/>
    <property type="match status" value="1"/>
</dbReference>
<dbReference type="CDD" id="cd00146">
    <property type="entry name" value="PKD"/>
    <property type="match status" value="1"/>
</dbReference>
<protein>
    <recommendedName>
        <fullName evidence="2">histidine kinase</fullName>
        <ecNumber evidence="2">2.7.13.3</ecNumber>
    </recommendedName>
</protein>
<evidence type="ECO:0000259" key="7">
    <source>
        <dbReference type="PROSITE" id="PS50110"/>
    </source>
</evidence>
<dbReference type="EC" id="2.7.13.3" evidence="2"/>
<dbReference type="NCBIfam" id="TIGR00229">
    <property type="entry name" value="sensory_box"/>
    <property type="match status" value="2"/>
</dbReference>
<dbReference type="InterPro" id="IPR003661">
    <property type="entry name" value="HisK_dim/P_dom"/>
</dbReference>
<dbReference type="InterPro" id="IPR004358">
    <property type="entry name" value="Sig_transdc_His_kin-like_C"/>
</dbReference>
<dbReference type="PANTHER" id="PTHR43547:SF2">
    <property type="entry name" value="HYBRID SIGNAL TRANSDUCTION HISTIDINE KINASE C"/>
    <property type="match status" value="1"/>
</dbReference>
<feature type="domain" description="PAS" evidence="8">
    <location>
        <begin position="1000"/>
        <end position="1075"/>
    </location>
</feature>
<gene>
    <name evidence="10" type="ORF">SAMN02745220_03159</name>
</gene>
<feature type="modified residue" description="4-aspartylphosphate" evidence="4">
    <location>
        <position position="1443"/>
    </location>
</feature>
<sequence>MHLPKQFRLPAWSQAWLLVLVAFLLTPQPKAVYGAGAGLPSRQLHFERINEQQGLSSKTLTCGLQDHYGFLWFGSEDGLIRYDGYTFKEYIFNPTDPHSLASNLVYALTEDSQGNLWVGTVGGGLNRYDRSNDSFIRYQHEPDNPQSLSHNGVISLLEDSSGNLWIGTEGGGLNRLGPDRKTFVRYTNDPDNEKSLANNTIWHLYEDSKHRLWVGTFGGGLDLYQPNTDSFTHFRHQESNPDSLASNSIGAIFEDSTGRLWVGSINGGLCRFDPETGRAIHYQYNPDGGISHNHIWGIHEDESGLLWLTSFGGGLMLFDPATGKASTYRHNPTVANSLSSDFVWFMMESQDDIIWIGTDGEGLNKLVKRARHFNHLLTDTTQPFSLSYNGITGAAEGKNGLLWLANDGGGFQRLDLAGNSSRLFRHEPDNPNSLVSDLAEVILVDRLGTVWVGTYNGLSAYNPHTGIFKTYLHTPDSPDSLSDNRIWSLMEDSEGNLWVGTRSGLNRLSPDRNTITRLAHRDDQPESLSDNGIWTIFEDSHHTIWIGTDNGLNRMWQNGQGFDHFFSVQNDPHSLSHNNITAIHEDRRGNLWVGTTGGLNKLAHSGKGFSRFTVENGLISNSIRSIMEDDRSFLWITTVKGLTRFNPESNTFENFDRNDGLQGSEFSRAHCRTKSGEMLIGGRDGINIFKPEKIVRNSHVPPVYLTTIEKQDGSIVHPNLGAPRPINLNYTDNTVTFEFTALDYSNPQHNSYAYLLEGFDRDWISAGNRRTATYTNLDGGNYLFRVKGSNNHNLWNNEGSSIALVVAAPPWQRWWAYCLYLLLAAGIFSSLVTLKASQHRKRLAAVQQINEELQHEISDRQKAEQALHESEKRLSMALEASRLGIWEFYPQEGTTYYSDTWFTMLGYAPGEFPHNYQTWAELLHPDDLEPNESFIRQLLADKGDSFNLEFRMRAKDGRYRWIQGVGKTFSRDAENKITHMCGVHLDITEKKEWLNMIEASERRYRELFDEAPIMYVILEDRDGKAWIRDANNTFVSTLGYGREEVLNTLLSNYYAPVSRSLILARKNYNQIVNRTFQPEERQLLTRDGRTIDCLLHASPEMAEDGTVSAIRAMFLDISHKKHAEAERNRLESALYQAQKMEAIGTLAGGIAHDFNNILAAIIGYCDLLLLEMKEDSPFFSKVKQISLAGARARDLVQQILTFSRRNERKLEPMQIAPVVEEALKLLRSTLPASISINAKISENLPNITADPTQVHQIIMNLCTNSAQAMPDGGDINVALDALVLEENDRRLLPHLQPGHYIRLTIADTGEGIPTEHLANIFTPYFTTKDKAKGTGLGLAVVHGIIQSYQGAIEVQSPANKGTIITVLIPSTEAEQLPQPALVTSVRAGSREHILFVDDEPMLVDIYRQILSALDYQVTAITSSRKALALFSNNPDQFDMLISDMTMPELTGDRLARQAKSLRPDLPVILLTGFSEKLQEQTSEDLAVEGLLFKPVDKGELAATIRTILENRKPKVP</sequence>
<evidence type="ECO:0000256" key="4">
    <source>
        <dbReference type="PROSITE-ProRule" id="PRU00169"/>
    </source>
</evidence>
<dbReference type="InterPro" id="IPR015943">
    <property type="entry name" value="WD40/YVTN_repeat-like_dom_sf"/>
</dbReference>
<dbReference type="GO" id="GO:0006355">
    <property type="term" value="P:regulation of DNA-templated transcription"/>
    <property type="evidence" value="ECO:0007669"/>
    <property type="project" value="InterPro"/>
</dbReference>
<evidence type="ECO:0000313" key="10">
    <source>
        <dbReference type="EMBL" id="SHO49920.1"/>
    </source>
</evidence>
<accession>A0A1M7YB87</accession>